<proteinExistence type="predicted"/>
<dbReference type="InterPro" id="IPR033562">
    <property type="entry name" value="PLPL"/>
</dbReference>
<keyword evidence="7" id="KW-1185">Reference proteome</keyword>
<dbReference type="GO" id="GO:0016020">
    <property type="term" value="C:membrane"/>
    <property type="evidence" value="ECO:0007669"/>
    <property type="project" value="TreeGrafter"/>
</dbReference>
<feature type="active site" description="Nucleophile" evidence="4">
    <location>
        <position position="38"/>
    </location>
</feature>
<dbReference type="PANTHER" id="PTHR12406:SF41">
    <property type="entry name" value="BRUMMER, ISOFORM B-RELATED"/>
    <property type="match status" value="1"/>
</dbReference>
<evidence type="ECO:0000256" key="4">
    <source>
        <dbReference type="PROSITE-ProRule" id="PRU01161"/>
    </source>
</evidence>
<dbReference type="GO" id="GO:0005811">
    <property type="term" value="C:lipid droplet"/>
    <property type="evidence" value="ECO:0007669"/>
    <property type="project" value="TreeGrafter"/>
</dbReference>
<dbReference type="InParanoid" id="B4N1P1"/>
<dbReference type="EMBL" id="CH963925">
    <property type="protein sequence ID" value="EDW78280.1"/>
    <property type="molecule type" value="Genomic_DNA"/>
</dbReference>
<dbReference type="EC" id="3.1.1.3" evidence="1"/>
<keyword evidence="3 4" id="KW-0443">Lipid metabolism</keyword>
<dbReference type="GO" id="GO:0005737">
    <property type="term" value="C:cytoplasm"/>
    <property type="evidence" value="ECO:0007669"/>
    <property type="project" value="TreeGrafter"/>
</dbReference>
<dbReference type="FunFam" id="3.40.1090.10:FF:000003">
    <property type="entry name" value="Patatin-like phospholipase domain-containing protein 2"/>
    <property type="match status" value="1"/>
</dbReference>
<dbReference type="CDD" id="cd07218">
    <property type="entry name" value="Pat_iPLA2"/>
    <property type="match status" value="1"/>
</dbReference>
<dbReference type="STRING" id="7260.B4N1P1"/>
<dbReference type="PROSITE" id="PS51635">
    <property type="entry name" value="PNPLA"/>
    <property type="match status" value="1"/>
</dbReference>
<reference evidence="6 7" key="1">
    <citation type="journal article" date="2007" name="Nature">
        <title>Evolution of genes and genomes on the Drosophila phylogeny.</title>
        <authorList>
            <consortium name="Drosophila 12 Genomes Consortium"/>
            <person name="Clark A.G."/>
            <person name="Eisen M.B."/>
            <person name="Smith D.R."/>
            <person name="Bergman C.M."/>
            <person name="Oliver B."/>
            <person name="Markow T.A."/>
            <person name="Kaufman T.C."/>
            <person name="Kellis M."/>
            <person name="Gelbart W."/>
            <person name="Iyer V.N."/>
            <person name="Pollard D.A."/>
            <person name="Sackton T.B."/>
            <person name="Larracuente A.M."/>
            <person name="Singh N.D."/>
            <person name="Abad J.P."/>
            <person name="Abt D.N."/>
            <person name="Adryan B."/>
            <person name="Aguade M."/>
            <person name="Akashi H."/>
            <person name="Anderson W.W."/>
            <person name="Aquadro C.F."/>
            <person name="Ardell D.H."/>
            <person name="Arguello R."/>
            <person name="Artieri C.G."/>
            <person name="Barbash D.A."/>
            <person name="Barker D."/>
            <person name="Barsanti P."/>
            <person name="Batterham P."/>
            <person name="Batzoglou S."/>
            <person name="Begun D."/>
            <person name="Bhutkar A."/>
            <person name="Blanco E."/>
            <person name="Bosak S.A."/>
            <person name="Bradley R.K."/>
            <person name="Brand A.D."/>
            <person name="Brent M.R."/>
            <person name="Brooks A.N."/>
            <person name="Brown R.H."/>
            <person name="Butlin R.K."/>
            <person name="Caggese C."/>
            <person name="Calvi B.R."/>
            <person name="Bernardo de Carvalho A."/>
            <person name="Caspi A."/>
            <person name="Castrezana S."/>
            <person name="Celniker S.E."/>
            <person name="Chang J.L."/>
            <person name="Chapple C."/>
            <person name="Chatterji S."/>
            <person name="Chinwalla A."/>
            <person name="Civetta A."/>
            <person name="Clifton S.W."/>
            <person name="Comeron J.M."/>
            <person name="Costello J.C."/>
            <person name="Coyne J.A."/>
            <person name="Daub J."/>
            <person name="David R.G."/>
            <person name="Delcher A.L."/>
            <person name="Delehaunty K."/>
            <person name="Do C.B."/>
            <person name="Ebling H."/>
            <person name="Edwards K."/>
            <person name="Eickbush T."/>
            <person name="Evans J.D."/>
            <person name="Filipski A."/>
            <person name="Findeiss S."/>
            <person name="Freyhult E."/>
            <person name="Fulton L."/>
            <person name="Fulton R."/>
            <person name="Garcia A.C."/>
            <person name="Gardiner A."/>
            <person name="Garfield D.A."/>
            <person name="Garvin B.E."/>
            <person name="Gibson G."/>
            <person name="Gilbert D."/>
            <person name="Gnerre S."/>
            <person name="Godfrey J."/>
            <person name="Good R."/>
            <person name="Gotea V."/>
            <person name="Gravely B."/>
            <person name="Greenberg A.J."/>
            <person name="Griffiths-Jones S."/>
            <person name="Gross S."/>
            <person name="Guigo R."/>
            <person name="Gustafson E.A."/>
            <person name="Haerty W."/>
            <person name="Hahn M.W."/>
            <person name="Halligan D.L."/>
            <person name="Halpern A.L."/>
            <person name="Halter G.M."/>
            <person name="Han M.V."/>
            <person name="Heger A."/>
            <person name="Hillier L."/>
            <person name="Hinrichs A.S."/>
            <person name="Holmes I."/>
            <person name="Hoskins R.A."/>
            <person name="Hubisz M.J."/>
            <person name="Hultmark D."/>
            <person name="Huntley M.A."/>
            <person name="Jaffe D.B."/>
            <person name="Jagadeeshan S."/>
            <person name="Jeck W.R."/>
            <person name="Johnson J."/>
            <person name="Jones C.D."/>
            <person name="Jordan W.C."/>
            <person name="Karpen G.H."/>
            <person name="Kataoka E."/>
            <person name="Keightley P.D."/>
            <person name="Kheradpour P."/>
            <person name="Kirkness E.F."/>
            <person name="Koerich L.B."/>
            <person name="Kristiansen K."/>
            <person name="Kudrna D."/>
            <person name="Kulathinal R.J."/>
            <person name="Kumar S."/>
            <person name="Kwok R."/>
            <person name="Lander E."/>
            <person name="Langley C.H."/>
            <person name="Lapoint R."/>
            <person name="Lazzaro B.P."/>
            <person name="Lee S.J."/>
            <person name="Levesque L."/>
            <person name="Li R."/>
            <person name="Lin C.F."/>
            <person name="Lin M.F."/>
            <person name="Lindblad-Toh K."/>
            <person name="Llopart A."/>
            <person name="Long M."/>
            <person name="Low L."/>
            <person name="Lozovsky E."/>
            <person name="Lu J."/>
            <person name="Luo M."/>
            <person name="Machado C.A."/>
            <person name="Makalowski W."/>
            <person name="Marzo M."/>
            <person name="Matsuda M."/>
            <person name="Matzkin L."/>
            <person name="McAllister B."/>
            <person name="McBride C.S."/>
            <person name="McKernan B."/>
            <person name="McKernan K."/>
            <person name="Mendez-Lago M."/>
            <person name="Minx P."/>
            <person name="Mollenhauer M.U."/>
            <person name="Montooth K."/>
            <person name="Mount S.M."/>
            <person name="Mu X."/>
            <person name="Myers E."/>
            <person name="Negre B."/>
            <person name="Newfeld S."/>
            <person name="Nielsen R."/>
            <person name="Noor M.A."/>
            <person name="O'Grady P."/>
            <person name="Pachter L."/>
            <person name="Papaceit M."/>
            <person name="Parisi M.J."/>
            <person name="Parisi M."/>
            <person name="Parts L."/>
            <person name="Pedersen J.S."/>
            <person name="Pesole G."/>
            <person name="Phillippy A.M."/>
            <person name="Ponting C.P."/>
            <person name="Pop M."/>
            <person name="Porcelli D."/>
            <person name="Powell J.R."/>
            <person name="Prohaska S."/>
            <person name="Pruitt K."/>
            <person name="Puig M."/>
            <person name="Quesneville H."/>
            <person name="Ram K.R."/>
            <person name="Rand D."/>
            <person name="Rasmussen M.D."/>
            <person name="Reed L.K."/>
            <person name="Reenan R."/>
            <person name="Reily A."/>
            <person name="Remington K.A."/>
            <person name="Rieger T.T."/>
            <person name="Ritchie M.G."/>
            <person name="Robin C."/>
            <person name="Rogers Y.H."/>
            <person name="Rohde C."/>
            <person name="Rozas J."/>
            <person name="Rubenfield M.J."/>
            <person name="Ruiz A."/>
            <person name="Russo S."/>
            <person name="Salzberg S.L."/>
            <person name="Sanchez-Gracia A."/>
            <person name="Saranga D.J."/>
            <person name="Sato H."/>
            <person name="Schaeffer S.W."/>
            <person name="Schatz M.C."/>
            <person name="Schlenke T."/>
            <person name="Schwartz R."/>
            <person name="Segarra C."/>
            <person name="Singh R.S."/>
            <person name="Sirot L."/>
            <person name="Sirota M."/>
            <person name="Sisneros N.B."/>
            <person name="Smith C.D."/>
            <person name="Smith T.F."/>
            <person name="Spieth J."/>
            <person name="Stage D.E."/>
            <person name="Stark A."/>
            <person name="Stephan W."/>
            <person name="Strausberg R.L."/>
            <person name="Strempel S."/>
            <person name="Sturgill D."/>
            <person name="Sutton G."/>
            <person name="Sutton G.G."/>
            <person name="Tao W."/>
            <person name="Teichmann S."/>
            <person name="Tobari Y.N."/>
            <person name="Tomimura Y."/>
            <person name="Tsolas J.M."/>
            <person name="Valente V.L."/>
            <person name="Venter E."/>
            <person name="Venter J.C."/>
            <person name="Vicario S."/>
            <person name="Vieira F.G."/>
            <person name="Vilella A.J."/>
            <person name="Villasante A."/>
            <person name="Walenz B."/>
            <person name="Wang J."/>
            <person name="Wasserman M."/>
            <person name="Watts T."/>
            <person name="Wilson D."/>
            <person name="Wilson R.K."/>
            <person name="Wing R.A."/>
            <person name="Wolfner M.F."/>
            <person name="Wong A."/>
            <person name="Wong G.K."/>
            <person name="Wu C.I."/>
            <person name="Wu G."/>
            <person name="Yamamoto D."/>
            <person name="Yang H.P."/>
            <person name="Yang S.P."/>
            <person name="Yorke J.A."/>
            <person name="Yoshida K."/>
            <person name="Zdobnov E."/>
            <person name="Zhang P."/>
            <person name="Zhang Y."/>
            <person name="Zimin A.V."/>
            <person name="Baldwin J."/>
            <person name="Abdouelleil A."/>
            <person name="Abdulkadir J."/>
            <person name="Abebe A."/>
            <person name="Abera B."/>
            <person name="Abreu J."/>
            <person name="Acer S.C."/>
            <person name="Aftuck L."/>
            <person name="Alexander A."/>
            <person name="An P."/>
            <person name="Anderson E."/>
            <person name="Anderson S."/>
            <person name="Arachi H."/>
            <person name="Azer M."/>
            <person name="Bachantsang P."/>
            <person name="Barry A."/>
            <person name="Bayul T."/>
            <person name="Berlin A."/>
            <person name="Bessette D."/>
            <person name="Bloom T."/>
            <person name="Blye J."/>
            <person name="Boguslavskiy L."/>
            <person name="Bonnet C."/>
            <person name="Boukhgalter B."/>
            <person name="Bourzgui I."/>
            <person name="Brown A."/>
            <person name="Cahill P."/>
            <person name="Channer S."/>
            <person name="Cheshatsang Y."/>
            <person name="Chuda L."/>
            <person name="Citroen M."/>
            <person name="Collymore A."/>
            <person name="Cooke P."/>
            <person name="Costello M."/>
            <person name="D'Aco K."/>
            <person name="Daza R."/>
            <person name="De Haan G."/>
            <person name="DeGray S."/>
            <person name="DeMaso C."/>
            <person name="Dhargay N."/>
            <person name="Dooley K."/>
            <person name="Dooley E."/>
            <person name="Doricent M."/>
            <person name="Dorje P."/>
            <person name="Dorjee K."/>
            <person name="Dupes A."/>
            <person name="Elong R."/>
            <person name="Falk J."/>
            <person name="Farina A."/>
            <person name="Faro S."/>
            <person name="Ferguson D."/>
            <person name="Fisher S."/>
            <person name="Foley C.D."/>
            <person name="Franke A."/>
            <person name="Friedrich D."/>
            <person name="Gadbois L."/>
            <person name="Gearin G."/>
            <person name="Gearin C.R."/>
            <person name="Giannoukos G."/>
            <person name="Goode T."/>
            <person name="Graham J."/>
            <person name="Grandbois E."/>
            <person name="Grewal S."/>
            <person name="Gyaltsen K."/>
            <person name="Hafez N."/>
            <person name="Hagos B."/>
            <person name="Hall J."/>
            <person name="Henson C."/>
            <person name="Hollinger A."/>
            <person name="Honan T."/>
            <person name="Huard M.D."/>
            <person name="Hughes L."/>
            <person name="Hurhula B."/>
            <person name="Husby M.E."/>
            <person name="Kamat A."/>
            <person name="Kanga B."/>
            <person name="Kashin S."/>
            <person name="Khazanovich D."/>
            <person name="Kisner P."/>
            <person name="Lance K."/>
            <person name="Lara M."/>
            <person name="Lee W."/>
            <person name="Lennon N."/>
            <person name="Letendre F."/>
            <person name="LeVine R."/>
            <person name="Lipovsky A."/>
            <person name="Liu X."/>
            <person name="Liu J."/>
            <person name="Liu S."/>
            <person name="Lokyitsang T."/>
            <person name="Lokyitsang Y."/>
            <person name="Lubonja R."/>
            <person name="Lui A."/>
            <person name="MacDonald P."/>
            <person name="Magnisalis V."/>
            <person name="Maru K."/>
            <person name="Matthews C."/>
            <person name="McCusker W."/>
            <person name="McDonough S."/>
            <person name="Mehta T."/>
            <person name="Meldrim J."/>
            <person name="Meneus L."/>
            <person name="Mihai O."/>
            <person name="Mihalev A."/>
            <person name="Mihova T."/>
            <person name="Mittelman R."/>
            <person name="Mlenga V."/>
            <person name="Montmayeur A."/>
            <person name="Mulrain L."/>
            <person name="Navidi A."/>
            <person name="Naylor J."/>
            <person name="Negash T."/>
            <person name="Nguyen T."/>
            <person name="Nguyen N."/>
            <person name="Nicol R."/>
            <person name="Norbu C."/>
            <person name="Norbu N."/>
            <person name="Novod N."/>
            <person name="O'Neill B."/>
            <person name="Osman S."/>
            <person name="Markiewicz E."/>
            <person name="Oyono O.L."/>
            <person name="Patti C."/>
            <person name="Phunkhang P."/>
            <person name="Pierre F."/>
            <person name="Priest M."/>
            <person name="Raghuraman S."/>
            <person name="Rege F."/>
            <person name="Reyes R."/>
            <person name="Rise C."/>
            <person name="Rogov P."/>
            <person name="Ross K."/>
            <person name="Ryan E."/>
            <person name="Settipalli S."/>
            <person name="Shea T."/>
            <person name="Sherpa N."/>
            <person name="Shi L."/>
            <person name="Shih D."/>
            <person name="Sparrow T."/>
            <person name="Spaulding J."/>
            <person name="Stalker J."/>
            <person name="Stange-Thomann N."/>
            <person name="Stavropoulos S."/>
            <person name="Stone C."/>
            <person name="Strader C."/>
            <person name="Tesfaye S."/>
            <person name="Thomson T."/>
            <person name="Thoulutsang Y."/>
            <person name="Thoulutsang D."/>
            <person name="Topham K."/>
            <person name="Topping I."/>
            <person name="Tsamla T."/>
            <person name="Vassiliev H."/>
            <person name="Vo A."/>
            <person name="Wangchuk T."/>
            <person name="Wangdi T."/>
            <person name="Weiand M."/>
            <person name="Wilkinson J."/>
            <person name="Wilson A."/>
            <person name="Yadav S."/>
            <person name="Young G."/>
            <person name="Yu Q."/>
            <person name="Zembek L."/>
            <person name="Zhong D."/>
            <person name="Zimmer A."/>
            <person name="Zwirko Z."/>
            <person name="Jaffe D.B."/>
            <person name="Alvarez P."/>
            <person name="Brockman W."/>
            <person name="Butler J."/>
            <person name="Chin C."/>
            <person name="Gnerre S."/>
            <person name="Grabherr M."/>
            <person name="Kleber M."/>
            <person name="Mauceli E."/>
            <person name="MacCallum I."/>
        </authorList>
    </citation>
    <scope>NUCLEOTIDE SEQUENCE [LARGE SCALE GENOMIC DNA]</scope>
    <source>
        <strain evidence="7">Tucson 14030-0811.24</strain>
    </source>
</reference>
<accession>B4N1P1</accession>
<dbReference type="InterPro" id="IPR016035">
    <property type="entry name" value="Acyl_Trfase/lysoPLipase"/>
</dbReference>
<organism evidence="6 7">
    <name type="scientific">Drosophila willistoni</name>
    <name type="common">Fruit fly</name>
    <dbReference type="NCBI Taxonomy" id="7260"/>
    <lineage>
        <taxon>Eukaryota</taxon>
        <taxon>Metazoa</taxon>
        <taxon>Ecdysozoa</taxon>
        <taxon>Arthropoda</taxon>
        <taxon>Hexapoda</taxon>
        <taxon>Insecta</taxon>
        <taxon>Pterygota</taxon>
        <taxon>Neoptera</taxon>
        <taxon>Endopterygota</taxon>
        <taxon>Diptera</taxon>
        <taxon>Brachycera</taxon>
        <taxon>Muscomorpha</taxon>
        <taxon>Ephydroidea</taxon>
        <taxon>Drosophilidae</taxon>
        <taxon>Drosophila</taxon>
        <taxon>Sophophora</taxon>
    </lineage>
</organism>
<evidence type="ECO:0000256" key="2">
    <source>
        <dbReference type="ARBA" id="ARBA00022801"/>
    </source>
</evidence>
<feature type="domain" description="PNPLA" evidence="5">
    <location>
        <begin position="3"/>
        <end position="170"/>
    </location>
</feature>
<evidence type="ECO:0000259" key="5">
    <source>
        <dbReference type="PROSITE" id="PS51635"/>
    </source>
</evidence>
<feature type="active site" description="Proton acceptor" evidence="4">
    <location>
        <position position="157"/>
    </location>
</feature>
<feature type="short sequence motif" description="GXGXXG" evidence="4">
    <location>
        <begin position="7"/>
        <end position="12"/>
    </location>
</feature>
<sequence length="403" mass="44828">MNLSFAGCGFLGIYHVGVAVCLKIYAPHMLQDKIGGASAGALAACCLLCDLPLATMASDFLRIVKEARRHSLGPFSPSFNIQSCLLEGLQRLLPSDAHERVTGRLHISLTRIWDGKNVIASEFQSRQDLMQALLCSCFIPGFSGILPPRWRGVRYVDGAFSNNLPILDGNTVTVSPFSGESDICPRDQSSKLFQIHLNWANTSFQISRRNFHRLIHIILPAHTDFLSSLCHQGFADALEFLHCRNMISIRKCRQYFFNEMNHEATLLDRNPIQSHLGQAKINFPHWMFHYRGLKLLALPALLPVDVLLATIAKIGTLRPKLAKQMSQLLSSLTLSLHDPPHFDLGDTTSRLCGPRTMDPTPSKADAGDKHLAYKDNDNKSTAKVKAIEIFDFKDIVAASKRAN</sequence>
<dbReference type="KEGG" id="dwi:6644692"/>
<dbReference type="HOGENOM" id="CLU_018371_6_1_1"/>
<evidence type="ECO:0000313" key="7">
    <source>
        <dbReference type="Proteomes" id="UP000007798"/>
    </source>
</evidence>
<name>B4N1P1_DROWI</name>
<dbReference type="PANTHER" id="PTHR12406">
    <property type="entry name" value="CALCIUM-INDEPENDENT PHOSPHOLIPASE A2 IPLA2 -RELATED"/>
    <property type="match status" value="1"/>
</dbReference>
<evidence type="ECO:0000256" key="1">
    <source>
        <dbReference type="ARBA" id="ARBA00013279"/>
    </source>
</evidence>
<feature type="short sequence motif" description="GXSXG" evidence="4">
    <location>
        <begin position="36"/>
        <end position="40"/>
    </location>
</feature>
<dbReference type="FunFam" id="3.40.1090.10:FF:000017">
    <property type="entry name" value="Patatin-like phospholipase domain-containing protein 2"/>
    <property type="match status" value="1"/>
</dbReference>
<evidence type="ECO:0000256" key="3">
    <source>
        <dbReference type="ARBA" id="ARBA00023098"/>
    </source>
</evidence>
<dbReference type="Proteomes" id="UP000007798">
    <property type="component" value="Unassembled WGS sequence"/>
</dbReference>
<dbReference type="AlphaFoldDB" id="B4N1P1"/>
<dbReference type="PhylomeDB" id="B4N1P1"/>
<keyword evidence="2 4" id="KW-0378">Hydrolase</keyword>
<dbReference type="Gene3D" id="3.40.1090.10">
    <property type="entry name" value="Cytosolic phospholipase A2 catalytic domain"/>
    <property type="match status" value="2"/>
</dbReference>
<dbReference type="GO" id="GO:0055088">
    <property type="term" value="P:lipid homeostasis"/>
    <property type="evidence" value="ECO:0007669"/>
    <property type="project" value="TreeGrafter"/>
</dbReference>
<dbReference type="Pfam" id="PF01734">
    <property type="entry name" value="Patatin"/>
    <property type="match status" value="1"/>
</dbReference>
<dbReference type="eggNOG" id="KOG3773">
    <property type="taxonomic scope" value="Eukaryota"/>
</dbReference>
<dbReference type="OrthoDB" id="197155at2759"/>
<dbReference type="OMA" id="FEAHYGN"/>
<dbReference type="GO" id="GO:0004806">
    <property type="term" value="F:triacylglycerol lipase activity"/>
    <property type="evidence" value="ECO:0007669"/>
    <property type="project" value="UniProtKB-EC"/>
</dbReference>
<dbReference type="SUPFAM" id="SSF52151">
    <property type="entry name" value="FabD/lysophospholipase-like"/>
    <property type="match status" value="1"/>
</dbReference>
<feature type="short sequence motif" description="DGA/G" evidence="4">
    <location>
        <begin position="157"/>
        <end position="159"/>
    </location>
</feature>
<dbReference type="SMR" id="B4N1P1"/>
<gene>
    <name evidence="6" type="primary">Dwil\GK16259</name>
    <name evidence="6" type="ORF">Dwil_GK16259</name>
</gene>
<evidence type="ECO:0000313" key="6">
    <source>
        <dbReference type="EMBL" id="EDW78280.1"/>
    </source>
</evidence>
<dbReference type="InterPro" id="IPR002641">
    <property type="entry name" value="PNPLA_dom"/>
</dbReference>
<protein>
    <recommendedName>
        <fullName evidence="1">triacylglycerol lipase</fullName>
        <ecNumber evidence="1">3.1.1.3</ecNumber>
    </recommendedName>
</protein>
<keyword evidence="4" id="KW-0442">Lipid degradation</keyword>
<dbReference type="GO" id="GO:0019433">
    <property type="term" value="P:triglyceride catabolic process"/>
    <property type="evidence" value="ECO:0007669"/>
    <property type="project" value="TreeGrafter"/>
</dbReference>